<gene>
    <name evidence="1" type="ORF">DEM34_14810</name>
</gene>
<protein>
    <submittedName>
        <fullName evidence="1">Uncharacterized protein</fullName>
    </submittedName>
</protein>
<evidence type="ECO:0000313" key="2">
    <source>
        <dbReference type="Proteomes" id="UP000245474"/>
    </source>
</evidence>
<dbReference type="EMBL" id="QFFI01000027">
    <property type="protein sequence ID" value="PWG61735.1"/>
    <property type="molecule type" value="Genomic_DNA"/>
</dbReference>
<accession>A0A2U2MXM8</accession>
<proteinExistence type="predicted"/>
<keyword evidence="2" id="KW-1185">Reference proteome</keyword>
<name>A0A2U2MXM8_9GAMM</name>
<comment type="caution">
    <text evidence="1">The sequence shown here is derived from an EMBL/GenBank/DDBJ whole genome shotgun (WGS) entry which is preliminary data.</text>
</comment>
<evidence type="ECO:0000313" key="1">
    <source>
        <dbReference type="EMBL" id="PWG61735.1"/>
    </source>
</evidence>
<dbReference type="AlphaFoldDB" id="A0A2U2MXM8"/>
<dbReference type="Proteomes" id="UP000245474">
    <property type="component" value="Unassembled WGS sequence"/>
</dbReference>
<sequence length="80" mass="8929">MTTATHMRTPVGPVPIRPEIQLRLAEMSDREVADAAFQMSARFINPEMYAELVHRGLSGPGVSVGETYRLIEAREQESTQ</sequence>
<organism evidence="1 2">
    <name type="scientific">Sediminicurvatus halobius</name>
    <dbReference type="NCBI Taxonomy" id="2182432"/>
    <lineage>
        <taxon>Bacteria</taxon>
        <taxon>Pseudomonadati</taxon>
        <taxon>Pseudomonadota</taxon>
        <taxon>Gammaproteobacteria</taxon>
        <taxon>Chromatiales</taxon>
        <taxon>Ectothiorhodospiraceae</taxon>
        <taxon>Sediminicurvatus</taxon>
    </lineage>
</organism>
<reference evidence="1 2" key="1">
    <citation type="submission" date="2018-05" db="EMBL/GenBank/DDBJ databases">
        <title>Spiribacter halobius sp. nov., a moderately halophilic bacterium isolated from marine solar saltern.</title>
        <authorList>
            <person name="Zheng W.-S."/>
            <person name="Lu D.-C."/>
            <person name="Du Z.-J."/>
        </authorList>
    </citation>
    <scope>NUCLEOTIDE SEQUENCE [LARGE SCALE GENOMIC DNA]</scope>
    <source>
        <strain evidence="1 2">E85</strain>
    </source>
</reference>
<dbReference type="RefSeq" id="WP_109679607.1">
    <property type="nucleotide sequence ID" value="NZ_CP086615.1"/>
</dbReference>